<accession>A0A2P2QLB9</accession>
<reference evidence="1" key="1">
    <citation type="submission" date="2018-02" db="EMBL/GenBank/DDBJ databases">
        <title>Rhizophora mucronata_Transcriptome.</title>
        <authorList>
            <person name="Meera S.P."/>
            <person name="Sreeshan A."/>
            <person name="Augustine A."/>
        </authorList>
    </citation>
    <scope>NUCLEOTIDE SEQUENCE</scope>
    <source>
        <tissue evidence="1">Leaf</tissue>
    </source>
</reference>
<protein>
    <submittedName>
        <fullName evidence="1">Uncharacterized protein MANES_03G056500</fullName>
    </submittedName>
</protein>
<proteinExistence type="predicted"/>
<evidence type="ECO:0000313" key="1">
    <source>
        <dbReference type="EMBL" id="MBX67800.1"/>
    </source>
</evidence>
<name>A0A2P2QLB9_RHIMU</name>
<dbReference type="EMBL" id="GGEC01087316">
    <property type="protein sequence ID" value="MBX67800.1"/>
    <property type="molecule type" value="Transcribed_RNA"/>
</dbReference>
<sequence>MNFNNLILLANKMDSWRQEKNQLFKTIGLDGFANFFHQHYCYHSLPRTSVQHCNGVPLHGHLKNLMLIASKLEVYYLFLFNGGFPQGHIRRS</sequence>
<dbReference type="AlphaFoldDB" id="A0A2P2QLB9"/>
<organism evidence="1">
    <name type="scientific">Rhizophora mucronata</name>
    <name type="common">Asiatic mangrove</name>
    <dbReference type="NCBI Taxonomy" id="61149"/>
    <lineage>
        <taxon>Eukaryota</taxon>
        <taxon>Viridiplantae</taxon>
        <taxon>Streptophyta</taxon>
        <taxon>Embryophyta</taxon>
        <taxon>Tracheophyta</taxon>
        <taxon>Spermatophyta</taxon>
        <taxon>Magnoliopsida</taxon>
        <taxon>eudicotyledons</taxon>
        <taxon>Gunneridae</taxon>
        <taxon>Pentapetalae</taxon>
        <taxon>rosids</taxon>
        <taxon>fabids</taxon>
        <taxon>Malpighiales</taxon>
        <taxon>Rhizophoraceae</taxon>
        <taxon>Rhizophora</taxon>
    </lineage>
</organism>